<organism evidence="1 2">
    <name type="scientific">Caenimonas koreensis DSM 17982</name>
    <dbReference type="NCBI Taxonomy" id="1121255"/>
    <lineage>
        <taxon>Bacteria</taxon>
        <taxon>Pseudomonadati</taxon>
        <taxon>Pseudomonadota</taxon>
        <taxon>Betaproteobacteria</taxon>
        <taxon>Burkholderiales</taxon>
        <taxon>Comamonadaceae</taxon>
        <taxon>Caenimonas</taxon>
    </lineage>
</organism>
<name>A0A844AXS3_9BURK</name>
<proteinExistence type="predicted"/>
<evidence type="ECO:0000313" key="2">
    <source>
        <dbReference type="Proteomes" id="UP000487350"/>
    </source>
</evidence>
<sequence>MNIDLLPLSALALETWGTHVAGCDAVHTLTLQHGQNPVVPVDEEMAGIAIAGRAAHPYPAQLHVTVDFASREAITVTF</sequence>
<gene>
    <name evidence="1" type="ORF">GHT07_16270</name>
</gene>
<dbReference type="Proteomes" id="UP000487350">
    <property type="component" value="Unassembled WGS sequence"/>
</dbReference>
<dbReference type="AlphaFoldDB" id="A0A844AXS3"/>
<dbReference type="RefSeq" id="WP_153586161.1">
    <property type="nucleotide sequence ID" value="NZ_WJBU01000016.1"/>
</dbReference>
<keyword evidence="2" id="KW-1185">Reference proteome</keyword>
<dbReference type="EMBL" id="WJBU01000016">
    <property type="protein sequence ID" value="MRD48844.1"/>
    <property type="molecule type" value="Genomic_DNA"/>
</dbReference>
<comment type="caution">
    <text evidence="1">The sequence shown here is derived from an EMBL/GenBank/DDBJ whole genome shotgun (WGS) entry which is preliminary data.</text>
</comment>
<reference evidence="1 2" key="1">
    <citation type="submission" date="2019-11" db="EMBL/GenBank/DDBJ databases">
        <title>Caenimonas koreensis gen. nov., sp. nov., isolated from activated sludge.</title>
        <authorList>
            <person name="Seung H.R."/>
        </authorList>
    </citation>
    <scope>NUCLEOTIDE SEQUENCE [LARGE SCALE GENOMIC DNA]</scope>
    <source>
        <strain evidence="1 2">EMB320</strain>
    </source>
</reference>
<protein>
    <submittedName>
        <fullName evidence="1">Uncharacterized protein</fullName>
    </submittedName>
</protein>
<evidence type="ECO:0000313" key="1">
    <source>
        <dbReference type="EMBL" id="MRD48844.1"/>
    </source>
</evidence>
<accession>A0A844AXS3</accession>